<name>A0A164H1L5_9NOCA</name>
<gene>
    <name evidence="1" type="ORF">AWN90_09290</name>
</gene>
<keyword evidence="2" id="KW-1185">Reference proteome</keyword>
<organism evidence="1 2">
    <name type="scientific">Nocardia terpenica</name>
    <dbReference type="NCBI Taxonomy" id="455432"/>
    <lineage>
        <taxon>Bacteria</taxon>
        <taxon>Bacillati</taxon>
        <taxon>Actinomycetota</taxon>
        <taxon>Actinomycetes</taxon>
        <taxon>Mycobacteriales</taxon>
        <taxon>Nocardiaceae</taxon>
        <taxon>Nocardia</taxon>
    </lineage>
</organism>
<reference evidence="1 2" key="1">
    <citation type="submission" date="2016-04" db="EMBL/GenBank/DDBJ databases">
        <authorList>
            <person name="Evans L.H."/>
            <person name="Alamgir A."/>
            <person name="Owens N."/>
            <person name="Weber N.D."/>
            <person name="Virtaneva K."/>
            <person name="Barbian K."/>
            <person name="Babar A."/>
            <person name="Rosenke K."/>
        </authorList>
    </citation>
    <scope>NUCLEOTIDE SEQUENCE [LARGE SCALE GENOMIC DNA]</scope>
    <source>
        <strain evidence="1 2">IFM 0406</strain>
    </source>
</reference>
<comment type="caution">
    <text evidence="1">The sequence shown here is derived from an EMBL/GenBank/DDBJ whole genome shotgun (WGS) entry which is preliminary data.</text>
</comment>
<evidence type="ECO:0000313" key="1">
    <source>
        <dbReference type="EMBL" id="KZM68125.1"/>
    </source>
</evidence>
<accession>A0A164H1L5</accession>
<sequence length="251" mass="26186">MWRFKDRLPRQSHYKSALALDEELAQQLLNREDAEADTDHDRAGISPVGYSIDTYLLLSIIDALMGVQAAIVAAAGADPPHVTPMPRPETAVDRVREQRRTASMQALIDLFTPPSHPEEFPMSIFEATLPAQAAGGADAITVAGVFEPQNFTGVTVSSVVVCPPAGYATVTGAATNNVTITVRQIRGGSVVAAFATLTLTTGVNLGAEIPLTVPVVVAPQLASGDVVDILLHQNGAGIALGAGLTAQITVS</sequence>
<evidence type="ECO:0000313" key="2">
    <source>
        <dbReference type="Proteomes" id="UP000076512"/>
    </source>
</evidence>
<dbReference type="EMBL" id="LWGR01000021">
    <property type="protein sequence ID" value="KZM68125.1"/>
    <property type="molecule type" value="Genomic_DNA"/>
</dbReference>
<dbReference type="STRING" id="455432.AWN90_09290"/>
<protein>
    <submittedName>
        <fullName evidence="1">Uncharacterized protein</fullName>
    </submittedName>
</protein>
<dbReference type="AlphaFoldDB" id="A0A164H1L5"/>
<proteinExistence type="predicted"/>
<dbReference type="RefSeq" id="WP_067579455.1">
    <property type="nucleotide sequence ID" value="NZ_KV411303.1"/>
</dbReference>
<dbReference type="Proteomes" id="UP000076512">
    <property type="component" value="Unassembled WGS sequence"/>
</dbReference>